<keyword evidence="8 13" id="KW-1133">Transmembrane helix</keyword>
<organism evidence="14 15">
    <name type="scientific">Elysia crispata</name>
    <name type="common">lettuce slug</name>
    <dbReference type="NCBI Taxonomy" id="231223"/>
    <lineage>
        <taxon>Eukaryota</taxon>
        <taxon>Metazoa</taxon>
        <taxon>Spiralia</taxon>
        <taxon>Lophotrochozoa</taxon>
        <taxon>Mollusca</taxon>
        <taxon>Gastropoda</taxon>
        <taxon>Heterobranchia</taxon>
        <taxon>Euthyneura</taxon>
        <taxon>Panpulmonata</taxon>
        <taxon>Sacoglossa</taxon>
        <taxon>Placobranchoidea</taxon>
        <taxon>Plakobranchidae</taxon>
        <taxon>Elysia</taxon>
    </lineage>
</organism>
<evidence type="ECO:0000256" key="10">
    <source>
        <dbReference type="ARBA" id="ARBA00023132"/>
    </source>
</evidence>
<dbReference type="GO" id="GO:0070762">
    <property type="term" value="C:nuclear pore transmembrane ring"/>
    <property type="evidence" value="ECO:0007669"/>
    <property type="project" value="TreeGrafter"/>
</dbReference>
<evidence type="ECO:0000256" key="8">
    <source>
        <dbReference type="ARBA" id="ARBA00022989"/>
    </source>
</evidence>
<evidence type="ECO:0000256" key="1">
    <source>
        <dbReference type="ARBA" id="ARBA00004232"/>
    </source>
</evidence>
<evidence type="ECO:0000313" key="15">
    <source>
        <dbReference type="Proteomes" id="UP001283361"/>
    </source>
</evidence>
<dbReference type="InterPro" id="IPR019049">
    <property type="entry name" value="Nucleoporin_prot_Ndc1/Nup"/>
</dbReference>
<evidence type="ECO:0000256" key="11">
    <source>
        <dbReference type="ARBA" id="ARBA00023136"/>
    </source>
</evidence>
<accession>A0AAE0ZDD6</accession>
<keyword evidence="7" id="KW-0653">Protein transport</keyword>
<keyword evidence="11 13" id="KW-0472">Membrane</keyword>
<protein>
    <recommendedName>
        <fullName evidence="16">Nucleoporin NDC1</fullName>
    </recommendedName>
</protein>
<comment type="subcellular location">
    <subcellularLocation>
        <location evidence="1">Nucleus membrane</location>
        <topology evidence="1">Multi-pass membrane protein</topology>
    </subcellularLocation>
    <subcellularLocation>
        <location evidence="2">Nucleus</location>
        <location evidence="2">Nuclear pore complex</location>
    </subcellularLocation>
</comment>
<evidence type="ECO:0000256" key="4">
    <source>
        <dbReference type="ARBA" id="ARBA00022448"/>
    </source>
</evidence>
<evidence type="ECO:0000256" key="6">
    <source>
        <dbReference type="ARBA" id="ARBA00022816"/>
    </source>
</evidence>
<evidence type="ECO:0000313" key="14">
    <source>
        <dbReference type="EMBL" id="KAK3767208.1"/>
    </source>
</evidence>
<evidence type="ECO:0000256" key="13">
    <source>
        <dbReference type="SAM" id="Phobius"/>
    </source>
</evidence>
<feature type="transmembrane region" description="Helical" evidence="13">
    <location>
        <begin position="256"/>
        <end position="278"/>
    </location>
</feature>
<keyword evidence="6" id="KW-0509">mRNA transport</keyword>
<dbReference type="EMBL" id="JAWDGP010004170">
    <property type="protein sequence ID" value="KAK3767208.1"/>
    <property type="molecule type" value="Genomic_DNA"/>
</dbReference>
<feature type="transmembrane region" description="Helical" evidence="13">
    <location>
        <begin position="154"/>
        <end position="173"/>
    </location>
</feature>
<keyword evidence="10" id="KW-0906">Nuclear pore complex</keyword>
<dbReference type="Pfam" id="PF09531">
    <property type="entry name" value="Ndc1_Nup"/>
    <property type="match status" value="1"/>
</dbReference>
<reference evidence="14" key="1">
    <citation type="journal article" date="2023" name="G3 (Bethesda)">
        <title>A reference genome for the long-term kleptoplast-retaining sea slug Elysia crispata morphotype clarki.</title>
        <authorList>
            <person name="Eastman K.E."/>
            <person name="Pendleton A.L."/>
            <person name="Shaikh M.A."/>
            <person name="Suttiyut T."/>
            <person name="Ogas R."/>
            <person name="Tomko P."/>
            <person name="Gavelis G."/>
            <person name="Widhalm J.R."/>
            <person name="Wisecaver J.H."/>
        </authorList>
    </citation>
    <scope>NUCLEOTIDE SEQUENCE</scope>
    <source>
        <strain evidence="14">ECLA1</strain>
    </source>
</reference>
<comment type="caution">
    <text evidence="14">The sequence shown here is derived from an EMBL/GenBank/DDBJ whole genome shotgun (WGS) entry which is preliminary data.</text>
</comment>
<dbReference type="GO" id="GO:0031965">
    <property type="term" value="C:nuclear membrane"/>
    <property type="evidence" value="ECO:0007669"/>
    <property type="project" value="UniProtKB-SubCell"/>
</dbReference>
<keyword evidence="12" id="KW-0539">Nucleus</keyword>
<dbReference type="PANTHER" id="PTHR13269">
    <property type="entry name" value="NUCLEOPORIN NDC1"/>
    <property type="match status" value="1"/>
</dbReference>
<keyword evidence="15" id="KW-1185">Reference proteome</keyword>
<dbReference type="Proteomes" id="UP001283361">
    <property type="component" value="Unassembled WGS sequence"/>
</dbReference>
<gene>
    <name evidence="14" type="ORF">RRG08_018078</name>
</gene>
<comment type="similarity">
    <text evidence="3">Belongs to the NDC1 family.</text>
</comment>
<dbReference type="GO" id="GO:0051028">
    <property type="term" value="P:mRNA transport"/>
    <property type="evidence" value="ECO:0007669"/>
    <property type="project" value="UniProtKB-KW"/>
</dbReference>
<feature type="transmembrane region" description="Helical" evidence="13">
    <location>
        <begin position="21"/>
        <end position="44"/>
    </location>
</feature>
<evidence type="ECO:0000256" key="9">
    <source>
        <dbReference type="ARBA" id="ARBA00023010"/>
    </source>
</evidence>
<keyword evidence="5 13" id="KW-0812">Transmembrane</keyword>
<dbReference type="GO" id="GO:0006999">
    <property type="term" value="P:nuclear pore organization"/>
    <property type="evidence" value="ECO:0007669"/>
    <property type="project" value="TreeGrafter"/>
</dbReference>
<name>A0AAE0ZDD6_9GAST</name>
<evidence type="ECO:0000256" key="5">
    <source>
        <dbReference type="ARBA" id="ARBA00022692"/>
    </source>
</evidence>
<dbReference type="PANTHER" id="PTHR13269:SF6">
    <property type="entry name" value="NUCLEOPORIN NDC1"/>
    <property type="match status" value="1"/>
</dbReference>
<dbReference type="GO" id="GO:0015031">
    <property type="term" value="P:protein transport"/>
    <property type="evidence" value="ECO:0007669"/>
    <property type="project" value="UniProtKB-KW"/>
</dbReference>
<keyword evidence="9" id="KW-0811">Translocation</keyword>
<sequence length="569" mass="64858">MASPIYIWFCSEVFFWRSLASICWSVLCLPSITIIFLLLSNISFIHPFDWLYGSLMSLFSLQVWFSLSICGACLVMVTWFSLPHFSVIPEVENSQLAFAFGLFRWSRLPLMIVCILGGTVSSWSLSKLCGEQFHSLSLLDETDTYSRVVLNEHHLFLVLSGIGTGLAYFISFFRQRKHYLAFPHVQKYKMAQIRGEISSLVVSCSWQTLNMLEYFYGLYFLFGSLPKNWIESSFEMSENLTEIPINSVRGMLNFTLFWQTFLCVICLTFAWTLASSIVRVFHTDPMVFPVVSELDYYKDKTLSEALACNYCPLLQHLALLDLYTLARFCHERRLQLLSLSQPGGHPRTWAATSGQALVVIRELCEKLAAENWSIMSKVSMSAYLKSEGVPSRASSNGHNVFYRGKEMQSSDQSLSSQNEPEQQNKALSLMKALPFFAQILTESPEYNSRVLFSSCQPQIWAMEGLSEIAAKAYIEDKYGVVQTILPTIIGVLLDFHEVLEKHLKLTASVARKANGSVENPPDLLLKQKLFSSTKSSIYRIVNTYRDHLSDLRLNMDHAKKLHSFTDYLV</sequence>
<dbReference type="AlphaFoldDB" id="A0AAE0ZDD6"/>
<keyword evidence="4" id="KW-0813">Transport</keyword>
<dbReference type="GO" id="GO:0030674">
    <property type="term" value="F:protein-macromolecule adaptor activity"/>
    <property type="evidence" value="ECO:0007669"/>
    <property type="project" value="TreeGrafter"/>
</dbReference>
<evidence type="ECO:0000256" key="12">
    <source>
        <dbReference type="ARBA" id="ARBA00023242"/>
    </source>
</evidence>
<feature type="transmembrane region" description="Helical" evidence="13">
    <location>
        <begin position="64"/>
        <end position="87"/>
    </location>
</feature>
<proteinExistence type="inferred from homology"/>
<evidence type="ECO:0000256" key="2">
    <source>
        <dbReference type="ARBA" id="ARBA00004567"/>
    </source>
</evidence>
<evidence type="ECO:0000256" key="3">
    <source>
        <dbReference type="ARBA" id="ARBA00005760"/>
    </source>
</evidence>
<evidence type="ECO:0008006" key="16">
    <source>
        <dbReference type="Google" id="ProtNLM"/>
    </source>
</evidence>
<feature type="transmembrane region" description="Helical" evidence="13">
    <location>
        <begin position="108"/>
        <end position="126"/>
    </location>
</feature>
<evidence type="ECO:0000256" key="7">
    <source>
        <dbReference type="ARBA" id="ARBA00022927"/>
    </source>
</evidence>